<feature type="chain" id="PRO_5025357789" evidence="1">
    <location>
        <begin position="25"/>
        <end position="104"/>
    </location>
</feature>
<dbReference type="Proteomes" id="UP000384372">
    <property type="component" value="Unassembled WGS sequence"/>
</dbReference>
<reference evidence="2 3" key="1">
    <citation type="submission" date="2019-09" db="EMBL/GenBank/DDBJ databases">
        <title>Distinct polysaccharide growth profiles of human intestinal Prevotella copri isolates.</title>
        <authorList>
            <person name="Fehlner-Peach H."/>
            <person name="Magnabosco C."/>
            <person name="Raghavan V."/>
            <person name="Scher J.U."/>
            <person name="Tett A."/>
            <person name="Cox L.M."/>
            <person name="Gottsegen C."/>
            <person name="Watters A."/>
            <person name="Wiltshire- Gordon J.D."/>
            <person name="Segata N."/>
            <person name="Bonneau R."/>
            <person name="Littman D.R."/>
        </authorList>
    </citation>
    <scope>NUCLEOTIDE SEQUENCE [LARGE SCALE GENOMIC DNA]</scope>
    <source>
        <strain evidence="3">iAQ1173</strain>
    </source>
</reference>
<dbReference type="OrthoDB" id="1050368at2"/>
<protein>
    <submittedName>
        <fullName evidence="2">T9SS type A sorting domain-containing protein</fullName>
    </submittedName>
</protein>
<dbReference type="AlphaFoldDB" id="A0A6A7WD24"/>
<name>A0A6A7WD24_9BACT</name>
<gene>
    <name evidence="2" type="ORF">F7D20_10475</name>
</gene>
<evidence type="ECO:0000256" key="1">
    <source>
        <dbReference type="SAM" id="SignalP"/>
    </source>
</evidence>
<evidence type="ECO:0000313" key="2">
    <source>
        <dbReference type="EMBL" id="MQP12367.1"/>
    </source>
</evidence>
<organism evidence="2 3">
    <name type="scientific">Segatella copri</name>
    <dbReference type="NCBI Taxonomy" id="165179"/>
    <lineage>
        <taxon>Bacteria</taxon>
        <taxon>Pseudomonadati</taxon>
        <taxon>Bacteroidota</taxon>
        <taxon>Bacteroidia</taxon>
        <taxon>Bacteroidales</taxon>
        <taxon>Prevotellaceae</taxon>
        <taxon>Segatella</taxon>
    </lineage>
</organism>
<dbReference type="NCBIfam" id="TIGR04183">
    <property type="entry name" value="Por_Secre_tail"/>
    <property type="match status" value="1"/>
</dbReference>
<evidence type="ECO:0000313" key="3">
    <source>
        <dbReference type="Proteomes" id="UP000384372"/>
    </source>
</evidence>
<dbReference type="InterPro" id="IPR026444">
    <property type="entry name" value="Secre_tail"/>
</dbReference>
<keyword evidence="3" id="KW-1185">Reference proteome</keyword>
<proteinExistence type="predicted"/>
<accession>A0A6A7WD24</accession>
<sequence>MRRILLTFLFALSLMAVLPQRMSAAANIEIIDNDFQQITVTVTSAGALHVTGANGYVLQVYNVLGVRVASIKVEGNDKRIDLPLKSGCYIVKVGNVVRKISINR</sequence>
<comment type="caution">
    <text evidence="2">The sequence shown here is derived from an EMBL/GenBank/DDBJ whole genome shotgun (WGS) entry which is preliminary data.</text>
</comment>
<dbReference type="EMBL" id="VZAD01000076">
    <property type="protein sequence ID" value="MQP12367.1"/>
    <property type="molecule type" value="Genomic_DNA"/>
</dbReference>
<dbReference type="RefSeq" id="WP_158463983.1">
    <property type="nucleotide sequence ID" value="NZ_VZAD01000076.1"/>
</dbReference>
<feature type="signal peptide" evidence="1">
    <location>
        <begin position="1"/>
        <end position="24"/>
    </location>
</feature>
<keyword evidence="1" id="KW-0732">Signal</keyword>